<reference evidence="3" key="1">
    <citation type="journal article" date="2010" name="Nat. Biotechnol.">
        <title>Draft genome sequence of the oilseed species Ricinus communis.</title>
        <authorList>
            <person name="Chan A.P."/>
            <person name="Crabtree J."/>
            <person name="Zhao Q."/>
            <person name="Lorenzi H."/>
            <person name="Orvis J."/>
            <person name="Puiu D."/>
            <person name="Melake-Berhan A."/>
            <person name="Jones K.M."/>
            <person name="Redman J."/>
            <person name="Chen G."/>
            <person name="Cahoon E.B."/>
            <person name="Gedil M."/>
            <person name="Stanke M."/>
            <person name="Haas B.J."/>
            <person name="Wortman J.R."/>
            <person name="Fraser-Liggett C.M."/>
            <person name="Ravel J."/>
            <person name="Rabinowicz P.D."/>
        </authorList>
    </citation>
    <scope>NUCLEOTIDE SEQUENCE [LARGE SCALE GENOMIC DNA]</scope>
    <source>
        <strain evidence="3">cv. Hale</strain>
    </source>
</reference>
<dbReference type="AlphaFoldDB" id="B9T9X4"/>
<feature type="non-terminal residue" evidence="2">
    <location>
        <position position="608"/>
    </location>
</feature>
<feature type="compositionally biased region" description="Basic and acidic residues" evidence="1">
    <location>
        <begin position="105"/>
        <end position="116"/>
    </location>
</feature>
<feature type="compositionally biased region" description="Low complexity" evidence="1">
    <location>
        <begin position="152"/>
        <end position="168"/>
    </location>
</feature>
<dbReference type="InParanoid" id="B9T9X4"/>
<gene>
    <name evidence="2" type="ORF">RCOM_0341020</name>
</gene>
<dbReference type="EMBL" id="EQ975487">
    <property type="protein sequence ID" value="EEF27341.1"/>
    <property type="molecule type" value="Genomic_DNA"/>
</dbReference>
<proteinExistence type="predicted"/>
<accession>B9T9X4</accession>
<feature type="compositionally biased region" description="Low complexity" evidence="1">
    <location>
        <begin position="194"/>
        <end position="205"/>
    </location>
</feature>
<dbReference type="AntiFam" id="ANF00164">
    <property type="entry name" value="Shadow ORF (opposite btuB)"/>
</dbReference>
<protein>
    <submittedName>
        <fullName evidence="2">Uncharacterized protein</fullName>
    </submittedName>
</protein>
<feature type="region of interest" description="Disordered" evidence="1">
    <location>
        <begin position="471"/>
        <end position="533"/>
    </location>
</feature>
<evidence type="ECO:0000313" key="3">
    <source>
        <dbReference type="Proteomes" id="UP000008311"/>
    </source>
</evidence>
<name>B9T9X4_RICCO</name>
<evidence type="ECO:0000256" key="1">
    <source>
        <dbReference type="SAM" id="MobiDB-lite"/>
    </source>
</evidence>
<keyword evidence="3" id="KW-1185">Reference proteome</keyword>
<feature type="region of interest" description="Disordered" evidence="1">
    <location>
        <begin position="75"/>
        <end position="212"/>
    </location>
</feature>
<feature type="compositionally biased region" description="Low complexity" evidence="1">
    <location>
        <begin position="123"/>
        <end position="137"/>
    </location>
</feature>
<dbReference type="Proteomes" id="UP000008311">
    <property type="component" value="Unassembled WGS sequence"/>
</dbReference>
<evidence type="ECO:0000313" key="2">
    <source>
        <dbReference type="EMBL" id="EEF27341.1"/>
    </source>
</evidence>
<sequence length="608" mass="67619">MLRFCIASQPVVNNSDVKRKYGKRYAYCHLCLVDTVHRAKERTSLHLAPAAIRAVDRAPAAGDRSGVHRVPAQAADQLCRGAPPAQGRGLPDAGRARRRTQLHAAAERPRMPEPARQRHAQRRLPLPAPRHAPQRLAGQVPVQDRRPVLPEPAQAPRQGGTGAAAAGAESHLQRGLVRNRQQVPGAGRRRRRFAPGAAPGAQPHLPGRRPRLTEGVAGVDIDEAPARVVGADVIAILELRGDRHKRLRLAVEQVAHAERQRGVLQAAPRQVGVVRRLRPHEHPLVEQVVRRLVARAVVLDQRGRQRALRPCRAERVLPAQHHAAGVGADHRRALAIDQRAHLVRHHAARAGLVELVHVGAVQRHLQPAGTEGLAAGDEHVRALHRGVAGVGQHRLHQVPQAAGDRRLVVLRAAMRGRRAAAAADLQPLEALRQDEIDHAGHRVAAIHAGRAILQHLDALDGRQRYHIDVDRRPAAAGKRRQPPPVDQHQRALRSQPAQRNRRQPESAARRPRRVGRRPRRRQRRDRRQQTLRAGRTDALDILLADHLHRQRGFRIGALDRRPGHLDAMHLVAAILLRHGRRQHHRQPAGKHHAQRLRQYGFLHCLLPL</sequence>
<feature type="compositionally biased region" description="Basic residues" evidence="1">
    <location>
        <begin position="509"/>
        <end position="526"/>
    </location>
</feature>
<organism evidence="2 3">
    <name type="scientific">Ricinus communis</name>
    <name type="common">Castor bean</name>
    <dbReference type="NCBI Taxonomy" id="3988"/>
    <lineage>
        <taxon>Eukaryota</taxon>
        <taxon>Viridiplantae</taxon>
        <taxon>Streptophyta</taxon>
        <taxon>Embryophyta</taxon>
        <taxon>Tracheophyta</taxon>
        <taxon>Spermatophyta</taxon>
        <taxon>Magnoliopsida</taxon>
        <taxon>eudicotyledons</taxon>
        <taxon>Gunneridae</taxon>
        <taxon>Pentapetalae</taxon>
        <taxon>rosids</taxon>
        <taxon>fabids</taxon>
        <taxon>Malpighiales</taxon>
        <taxon>Euphorbiaceae</taxon>
        <taxon>Acalyphoideae</taxon>
        <taxon>Acalypheae</taxon>
        <taxon>Ricinus</taxon>
    </lineage>
</organism>